<keyword evidence="3 8" id="KW-0808">Transferase</keyword>
<dbReference type="Gene3D" id="1.10.1790.20">
    <property type="match status" value="1"/>
</dbReference>
<comment type="catalytic activity">
    <reaction evidence="6">
        <text>RNA(n) + a ribonucleoside 5'-triphosphate = RNA(n+1) + diphosphate</text>
        <dbReference type="Rhea" id="RHEA:21248"/>
        <dbReference type="Rhea" id="RHEA-COMP:14527"/>
        <dbReference type="Rhea" id="RHEA-COMP:17342"/>
        <dbReference type="ChEBI" id="CHEBI:33019"/>
        <dbReference type="ChEBI" id="CHEBI:61557"/>
        <dbReference type="ChEBI" id="CHEBI:140395"/>
        <dbReference type="EC" id="2.7.7.6"/>
    </reaction>
</comment>
<dbReference type="GO" id="GO:0003899">
    <property type="term" value="F:DNA-directed RNA polymerase activity"/>
    <property type="evidence" value="ECO:0007669"/>
    <property type="project" value="UniProtKB-EC"/>
</dbReference>
<dbReference type="GO" id="GO:0000428">
    <property type="term" value="C:DNA-directed RNA polymerase complex"/>
    <property type="evidence" value="ECO:0007669"/>
    <property type="project" value="UniProtKB-KW"/>
</dbReference>
<name>A0A3B0V8E8_9ZZZZ</name>
<sequence>LKDNEDVVEPLSERILGRVSVHDIFDPLTEELILSAGDEITEAIAKRIDETSIEEVEIRSMLTCETKRGGCAKCYGRNLATGKMVNMGEAVGVIAAQSIGEPGTQLTLRTFHVGGTASNIAVEAQISAKFDGKLEFEGVRTIETTNGDGEKVTVVMGRTGEIKIINPKSKQVLISNHVPYGSFITVKEGDSVKKDDKMCFWDPYNAVLLSEFDGKVEFEAIIENVTYKEESDEQTGHREKVIIDTKDKTKNPSIIINGKEESKGYNIPVGAHLAVEDGDKLKAGQVMAKIPRTMGKSRDITGGLPRVTELFEARNPSNPAVVSEIDGVVSYGGIKRGNREIFIESKDGIKKRYLVSLSKHILVQDNDFVKSGTPLSDGAITPNDILSIEGPTAVQRYIVNEIQEVYRLQGVKINDKHIECIVSQMMQKVMILDSGDTIFLANTLVNKFQFRAENDAILDKYFITEPGDSNNFKAGQIVTSRELRDENSSLKRKDAKLVAFRAAQPAVSKPMLQGITAASLGTESFISAASFQETTKVLSEASIRGKRDTLNGLKENVIVGHLIPAGTGQRVFNDMFVANKAELESLSAPTVVEEVEEVKSES</sequence>
<dbReference type="EMBL" id="UOES01000374">
    <property type="protein sequence ID" value="VAW28276.1"/>
    <property type="molecule type" value="Genomic_DNA"/>
</dbReference>
<evidence type="ECO:0000256" key="4">
    <source>
        <dbReference type="ARBA" id="ARBA00022695"/>
    </source>
</evidence>
<dbReference type="PANTHER" id="PTHR19376">
    <property type="entry name" value="DNA-DIRECTED RNA POLYMERASE"/>
    <property type="match status" value="1"/>
</dbReference>
<dbReference type="Gene3D" id="1.10.150.390">
    <property type="match status" value="1"/>
</dbReference>
<accession>A0A3B0V8E8</accession>
<evidence type="ECO:0000259" key="7">
    <source>
        <dbReference type="Pfam" id="PF04998"/>
    </source>
</evidence>
<evidence type="ECO:0000256" key="6">
    <source>
        <dbReference type="ARBA" id="ARBA00048552"/>
    </source>
</evidence>
<proteinExistence type="predicted"/>
<dbReference type="PANTHER" id="PTHR19376:SF54">
    <property type="entry name" value="DNA-DIRECTED RNA POLYMERASE SUBUNIT BETA"/>
    <property type="match status" value="1"/>
</dbReference>
<gene>
    <name evidence="8" type="ORF">MNBD_BACTEROID06-819</name>
</gene>
<keyword evidence="5" id="KW-0804">Transcription</keyword>
<dbReference type="Pfam" id="PF04998">
    <property type="entry name" value="RNA_pol_Rpb1_5"/>
    <property type="match status" value="1"/>
</dbReference>
<dbReference type="InterPro" id="IPR007081">
    <property type="entry name" value="RNA_pol_Rpb1_5"/>
</dbReference>
<dbReference type="InterPro" id="IPR045867">
    <property type="entry name" value="DNA-dir_RpoC_beta_prime"/>
</dbReference>
<dbReference type="Gene3D" id="3.30.60.280">
    <property type="match status" value="1"/>
</dbReference>
<keyword evidence="4 8" id="KW-0548">Nucleotidyltransferase</keyword>
<dbReference type="GO" id="GO:0006351">
    <property type="term" value="P:DNA-templated transcription"/>
    <property type="evidence" value="ECO:0007669"/>
    <property type="project" value="InterPro"/>
</dbReference>
<dbReference type="AlphaFoldDB" id="A0A3B0V8E8"/>
<evidence type="ECO:0000256" key="2">
    <source>
        <dbReference type="ARBA" id="ARBA00022478"/>
    </source>
</evidence>
<evidence type="ECO:0000256" key="3">
    <source>
        <dbReference type="ARBA" id="ARBA00022679"/>
    </source>
</evidence>
<dbReference type="CDD" id="cd02655">
    <property type="entry name" value="RNAP_beta'_C"/>
    <property type="match status" value="1"/>
</dbReference>
<feature type="domain" description="RNA polymerase Rpb1" evidence="7">
    <location>
        <begin position="62"/>
        <end position="444"/>
    </location>
</feature>
<reference evidence="8" key="1">
    <citation type="submission" date="2018-06" db="EMBL/GenBank/DDBJ databases">
        <authorList>
            <person name="Zhirakovskaya E."/>
        </authorList>
    </citation>
    <scope>NUCLEOTIDE SEQUENCE</scope>
</reference>
<protein>
    <recommendedName>
        <fullName evidence="1">DNA-directed RNA polymerase</fullName>
        <ecNumber evidence="1">2.7.7.6</ecNumber>
    </recommendedName>
</protein>
<dbReference type="GO" id="GO:0003677">
    <property type="term" value="F:DNA binding"/>
    <property type="evidence" value="ECO:0007669"/>
    <property type="project" value="InterPro"/>
</dbReference>
<evidence type="ECO:0000313" key="8">
    <source>
        <dbReference type="EMBL" id="VAW28276.1"/>
    </source>
</evidence>
<evidence type="ECO:0000256" key="5">
    <source>
        <dbReference type="ARBA" id="ARBA00023163"/>
    </source>
</evidence>
<keyword evidence="2 8" id="KW-0240">DNA-directed RNA polymerase</keyword>
<evidence type="ECO:0000256" key="1">
    <source>
        <dbReference type="ARBA" id="ARBA00012418"/>
    </source>
</evidence>
<feature type="non-terminal residue" evidence="8">
    <location>
        <position position="1"/>
    </location>
</feature>
<organism evidence="8">
    <name type="scientific">hydrothermal vent metagenome</name>
    <dbReference type="NCBI Taxonomy" id="652676"/>
    <lineage>
        <taxon>unclassified sequences</taxon>
        <taxon>metagenomes</taxon>
        <taxon>ecological metagenomes</taxon>
    </lineage>
</organism>
<dbReference type="EC" id="2.7.7.6" evidence="1"/>
<dbReference type="SUPFAM" id="SSF64484">
    <property type="entry name" value="beta and beta-prime subunits of DNA dependent RNA-polymerase"/>
    <property type="match status" value="1"/>
</dbReference>
<dbReference type="Gene3D" id="2.40.50.100">
    <property type="match status" value="3"/>
</dbReference>